<gene>
    <name evidence="2" type="ORF">J2S24_000831</name>
</gene>
<keyword evidence="1" id="KW-1133">Transmembrane helix</keyword>
<keyword evidence="1" id="KW-0472">Membrane</keyword>
<organism evidence="2 3">
    <name type="scientific">Thermoanaerobacter pentosaceus</name>
    <dbReference type="NCBI Taxonomy" id="694059"/>
    <lineage>
        <taxon>Bacteria</taxon>
        <taxon>Bacillati</taxon>
        <taxon>Bacillota</taxon>
        <taxon>Clostridia</taxon>
        <taxon>Thermoanaerobacterales</taxon>
        <taxon>Thermoanaerobacteraceae</taxon>
        <taxon>Thermoanaerobacter</taxon>
    </lineage>
</organism>
<feature type="transmembrane region" description="Helical" evidence="1">
    <location>
        <begin position="6"/>
        <end position="27"/>
    </location>
</feature>
<dbReference type="EMBL" id="JAURUP010000006">
    <property type="protein sequence ID" value="MDP9750363.1"/>
    <property type="molecule type" value="Genomic_DNA"/>
</dbReference>
<evidence type="ECO:0000256" key="1">
    <source>
        <dbReference type="SAM" id="Phobius"/>
    </source>
</evidence>
<proteinExistence type="predicted"/>
<evidence type="ECO:0000313" key="3">
    <source>
        <dbReference type="Proteomes" id="UP001223886"/>
    </source>
</evidence>
<accession>A0ABT9M2L7</accession>
<name>A0ABT9M2L7_9THEO</name>
<keyword evidence="3" id="KW-1185">Reference proteome</keyword>
<sequence>MYQFAAGLGTGLFVGLMLGFFTALFNFSSKTEK</sequence>
<keyword evidence="1" id="KW-0812">Transmembrane</keyword>
<evidence type="ECO:0000313" key="2">
    <source>
        <dbReference type="EMBL" id="MDP9750363.1"/>
    </source>
</evidence>
<dbReference type="Proteomes" id="UP001223886">
    <property type="component" value="Unassembled WGS sequence"/>
</dbReference>
<reference evidence="2 3" key="1">
    <citation type="submission" date="2023-07" db="EMBL/GenBank/DDBJ databases">
        <title>Genomic Encyclopedia of Type Strains, Phase IV (KMG-IV): sequencing the most valuable type-strain genomes for metagenomic binning, comparative biology and taxonomic classification.</title>
        <authorList>
            <person name="Goeker M."/>
        </authorList>
    </citation>
    <scope>NUCLEOTIDE SEQUENCE [LARGE SCALE GENOMIC DNA]</scope>
    <source>
        <strain evidence="2 3">DSM 25963</strain>
    </source>
</reference>
<comment type="caution">
    <text evidence="2">The sequence shown here is derived from an EMBL/GenBank/DDBJ whole genome shotgun (WGS) entry which is preliminary data.</text>
</comment>
<protein>
    <submittedName>
        <fullName evidence="2">Uncharacterized protein</fullName>
    </submittedName>
</protein>